<comment type="caution">
    <text evidence="1">The sequence shown here is derived from an EMBL/GenBank/DDBJ whole genome shotgun (WGS) entry which is preliminary data.</text>
</comment>
<gene>
    <name evidence="1" type="ORF">C8A04DRAFT_27278</name>
</gene>
<reference evidence="1" key="2">
    <citation type="submission" date="2023-05" db="EMBL/GenBank/DDBJ databases">
        <authorList>
            <consortium name="Lawrence Berkeley National Laboratory"/>
            <person name="Steindorff A."/>
            <person name="Hensen N."/>
            <person name="Bonometti L."/>
            <person name="Westerberg I."/>
            <person name="Brannstrom I.O."/>
            <person name="Guillou S."/>
            <person name="Cros-Aarteil S."/>
            <person name="Calhoun S."/>
            <person name="Haridas S."/>
            <person name="Kuo A."/>
            <person name="Mondo S."/>
            <person name="Pangilinan J."/>
            <person name="Riley R."/>
            <person name="Labutti K."/>
            <person name="Andreopoulos B."/>
            <person name="Lipzen A."/>
            <person name="Chen C."/>
            <person name="Yanf M."/>
            <person name="Daum C."/>
            <person name="Ng V."/>
            <person name="Clum A."/>
            <person name="Ohm R."/>
            <person name="Martin F."/>
            <person name="Silar P."/>
            <person name="Natvig D."/>
            <person name="Lalanne C."/>
            <person name="Gautier V."/>
            <person name="Ament-Velasquez S.L."/>
            <person name="Kruys A."/>
            <person name="Hutchinson M.I."/>
            <person name="Powell A.J."/>
            <person name="Barry K."/>
            <person name="Miller A.N."/>
            <person name="Grigoriev I.V."/>
            <person name="Debuchy R."/>
            <person name="Gladieux P."/>
            <person name="Thoren M.H."/>
            <person name="Johannesson H."/>
        </authorList>
    </citation>
    <scope>NUCLEOTIDE SEQUENCE</scope>
    <source>
        <strain evidence="1">CBS 141.50</strain>
    </source>
</reference>
<protein>
    <submittedName>
        <fullName evidence="1">Pathogenesis-related protein 5</fullName>
    </submittedName>
</protein>
<dbReference type="SMART" id="SM00205">
    <property type="entry name" value="THN"/>
    <property type="match status" value="1"/>
</dbReference>
<dbReference type="Pfam" id="PF00314">
    <property type="entry name" value="Thaumatin"/>
    <property type="match status" value="1"/>
</dbReference>
<dbReference type="EMBL" id="MU853572">
    <property type="protein sequence ID" value="KAK4145030.1"/>
    <property type="molecule type" value="Genomic_DNA"/>
</dbReference>
<dbReference type="GeneID" id="87816859"/>
<dbReference type="AlphaFoldDB" id="A0AAN6V582"/>
<evidence type="ECO:0000313" key="2">
    <source>
        <dbReference type="Proteomes" id="UP001302676"/>
    </source>
</evidence>
<dbReference type="InterPro" id="IPR037176">
    <property type="entry name" value="Osmotin/thaumatin-like_sf"/>
</dbReference>
<reference evidence="1" key="1">
    <citation type="journal article" date="2023" name="Mol. Phylogenet. Evol.">
        <title>Genome-scale phylogeny and comparative genomics of the fungal order Sordariales.</title>
        <authorList>
            <person name="Hensen N."/>
            <person name="Bonometti L."/>
            <person name="Westerberg I."/>
            <person name="Brannstrom I.O."/>
            <person name="Guillou S."/>
            <person name="Cros-Aarteil S."/>
            <person name="Calhoun S."/>
            <person name="Haridas S."/>
            <person name="Kuo A."/>
            <person name="Mondo S."/>
            <person name="Pangilinan J."/>
            <person name="Riley R."/>
            <person name="LaButti K."/>
            <person name="Andreopoulos B."/>
            <person name="Lipzen A."/>
            <person name="Chen C."/>
            <person name="Yan M."/>
            <person name="Daum C."/>
            <person name="Ng V."/>
            <person name="Clum A."/>
            <person name="Steindorff A."/>
            <person name="Ohm R.A."/>
            <person name="Martin F."/>
            <person name="Silar P."/>
            <person name="Natvig D.O."/>
            <person name="Lalanne C."/>
            <person name="Gautier V."/>
            <person name="Ament-Velasquez S.L."/>
            <person name="Kruys A."/>
            <person name="Hutchinson M.I."/>
            <person name="Powell A.J."/>
            <person name="Barry K."/>
            <person name="Miller A.N."/>
            <person name="Grigoriev I.V."/>
            <person name="Debuchy R."/>
            <person name="Gladieux P."/>
            <person name="Hiltunen Thoren M."/>
            <person name="Johannesson H."/>
        </authorList>
    </citation>
    <scope>NUCLEOTIDE SEQUENCE</scope>
    <source>
        <strain evidence="1">CBS 141.50</strain>
    </source>
</reference>
<dbReference type="PANTHER" id="PTHR31048">
    <property type="entry name" value="OS03G0233200 PROTEIN"/>
    <property type="match status" value="1"/>
</dbReference>
<dbReference type="Gene3D" id="2.60.110.10">
    <property type="entry name" value="Thaumatin"/>
    <property type="match status" value="1"/>
</dbReference>
<sequence>MSTERPQLPRLSRQTRKRKNRINTLANGALLSLSLLSGRAAASGFDNPDLSDPTISNVNSTGNATVGALSNRTPIKLTITNSCEESIWPGLVTQTGVGPPSHGFELVPGTSRVMFLSSDWAGRVWGRTNCTFNADGTGPRTAEGVNGRGGACLTGDCGGRRNCTGSGENPTTVSEFTFRGGSNNDQTFYDISLVDGYNLPVSIIYHPSSNTSWIPPNLSNIACIASAGYLTPSFFTSTRPSPKSTNLNANASFPMPYESSQTDGTVRAWCPFDLLQYPPPKPGSGVFPYPDDGIPRPNFQPCFSACSATNNPADCCAGEYNSPDVCKPSEYSLRAKRVCPDAYSFAYDDHVSTFVIPWSPVEAAWEVRFCPRGRSTDILRTFPEEIGSIGAGHRLGGNQMQRVMDKGYVEARWRSEGSGRGKVGLGAVMEVAAVVAVMGGMVW</sequence>
<dbReference type="SUPFAM" id="SSF49870">
    <property type="entry name" value="Osmotin, thaumatin-like protein"/>
    <property type="match status" value="1"/>
</dbReference>
<evidence type="ECO:0000313" key="1">
    <source>
        <dbReference type="EMBL" id="KAK4145030.1"/>
    </source>
</evidence>
<dbReference type="PROSITE" id="PS51367">
    <property type="entry name" value="THAUMATIN_2"/>
    <property type="match status" value="1"/>
</dbReference>
<accession>A0AAN6V582</accession>
<keyword evidence="2" id="KW-1185">Reference proteome</keyword>
<dbReference type="RefSeq" id="XP_062638401.1">
    <property type="nucleotide sequence ID" value="XM_062780246.1"/>
</dbReference>
<dbReference type="Proteomes" id="UP001302676">
    <property type="component" value="Unassembled WGS sequence"/>
</dbReference>
<organism evidence="1 2">
    <name type="scientific">Dichotomopilus funicola</name>
    <dbReference type="NCBI Taxonomy" id="1934379"/>
    <lineage>
        <taxon>Eukaryota</taxon>
        <taxon>Fungi</taxon>
        <taxon>Dikarya</taxon>
        <taxon>Ascomycota</taxon>
        <taxon>Pezizomycotina</taxon>
        <taxon>Sordariomycetes</taxon>
        <taxon>Sordariomycetidae</taxon>
        <taxon>Sordariales</taxon>
        <taxon>Chaetomiaceae</taxon>
        <taxon>Dichotomopilus</taxon>
    </lineage>
</organism>
<name>A0AAN6V582_9PEZI</name>
<proteinExistence type="predicted"/>
<dbReference type="InterPro" id="IPR001938">
    <property type="entry name" value="Thaumatin"/>
</dbReference>